<gene>
    <name evidence="7" type="ORF">GOBAR_AA28282</name>
</gene>
<dbReference type="PANTHER" id="PTHR11119">
    <property type="entry name" value="XANTHINE-URACIL / VITAMIN C PERMEASE FAMILY MEMBER"/>
    <property type="match status" value="1"/>
</dbReference>
<feature type="transmembrane region" description="Helical" evidence="6">
    <location>
        <begin position="317"/>
        <end position="338"/>
    </location>
</feature>
<dbReference type="AlphaFoldDB" id="A0A2P5WMS0"/>
<feature type="transmembrane region" description="Helical" evidence="6">
    <location>
        <begin position="125"/>
        <end position="145"/>
    </location>
</feature>
<evidence type="ECO:0000256" key="5">
    <source>
        <dbReference type="ARBA" id="ARBA00023136"/>
    </source>
</evidence>
<name>A0A2P5WMS0_GOSBA</name>
<keyword evidence="5 6" id="KW-0472">Membrane</keyword>
<accession>A0A2P5WMS0</accession>
<reference evidence="7 8" key="1">
    <citation type="submission" date="2015-01" db="EMBL/GenBank/DDBJ databases">
        <title>Genome of allotetraploid Gossypium barbadense reveals genomic plasticity and fiber elongation in cotton evolution.</title>
        <authorList>
            <person name="Chen X."/>
            <person name="Liu X."/>
            <person name="Zhao B."/>
            <person name="Zheng H."/>
            <person name="Hu Y."/>
            <person name="Lu G."/>
            <person name="Yang C."/>
            <person name="Chen J."/>
            <person name="Shan C."/>
            <person name="Zhang L."/>
            <person name="Zhou Y."/>
            <person name="Wang L."/>
            <person name="Guo W."/>
            <person name="Bai Y."/>
            <person name="Ruan J."/>
            <person name="Shangguan X."/>
            <person name="Mao Y."/>
            <person name="Jiang J."/>
            <person name="Zhu Y."/>
            <person name="Lei J."/>
            <person name="Kang H."/>
            <person name="Chen S."/>
            <person name="He X."/>
            <person name="Wang R."/>
            <person name="Wang Y."/>
            <person name="Chen J."/>
            <person name="Wang L."/>
            <person name="Yu S."/>
            <person name="Wang B."/>
            <person name="Wei J."/>
            <person name="Song S."/>
            <person name="Lu X."/>
            <person name="Gao Z."/>
            <person name="Gu W."/>
            <person name="Deng X."/>
            <person name="Ma D."/>
            <person name="Wang S."/>
            <person name="Liang W."/>
            <person name="Fang L."/>
            <person name="Cai C."/>
            <person name="Zhu X."/>
            <person name="Zhou B."/>
            <person name="Zhang Y."/>
            <person name="Chen Z."/>
            <person name="Xu S."/>
            <person name="Zhu R."/>
            <person name="Wang S."/>
            <person name="Zhang T."/>
            <person name="Zhao G."/>
        </authorList>
    </citation>
    <scope>NUCLEOTIDE SEQUENCE [LARGE SCALE GENOMIC DNA]</scope>
    <source>
        <strain evidence="8">cv. Xinhai21</strain>
        <tissue evidence="7">Leaf</tissue>
    </source>
</reference>
<keyword evidence="4 6" id="KW-1133">Transmembrane helix</keyword>
<feature type="transmembrane region" description="Helical" evidence="6">
    <location>
        <begin position="182"/>
        <end position="201"/>
    </location>
</feature>
<evidence type="ECO:0008006" key="9">
    <source>
        <dbReference type="Google" id="ProtNLM"/>
    </source>
</evidence>
<evidence type="ECO:0000256" key="3">
    <source>
        <dbReference type="ARBA" id="ARBA00022692"/>
    </source>
</evidence>
<organism evidence="7 8">
    <name type="scientific">Gossypium barbadense</name>
    <name type="common">Sea Island cotton</name>
    <name type="synonym">Hibiscus barbadensis</name>
    <dbReference type="NCBI Taxonomy" id="3634"/>
    <lineage>
        <taxon>Eukaryota</taxon>
        <taxon>Viridiplantae</taxon>
        <taxon>Streptophyta</taxon>
        <taxon>Embryophyta</taxon>
        <taxon>Tracheophyta</taxon>
        <taxon>Spermatophyta</taxon>
        <taxon>Magnoliopsida</taxon>
        <taxon>eudicotyledons</taxon>
        <taxon>Gunneridae</taxon>
        <taxon>Pentapetalae</taxon>
        <taxon>rosids</taxon>
        <taxon>malvids</taxon>
        <taxon>Malvales</taxon>
        <taxon>Malvaceae</taxon>
        <taxon>Malvoideae</taxon>
        <taxon>Gossypium</taxon>
    </lineage>
</organism>
<dbReference type="NCBIfam" id="NF037981">
    <property type="entry name" value="NCS2_1"/>
    <property type="match status" value="1"/>
</dbReference>
<evidence type="ECO:0000256" key="1">
    <source>
        <dbReference type="ARBA" id="ARBA00004141"/>
    </source>
</evidence>
<feature type="transmembrane region" description="Helical" evidence="6">
    <location>
        <begin position="384"/>
        <end position="402"/>
    </location>
</feature>
<evidence type="ECO:0000313" key="8">
    <source>
        <dbReference type="Proteomes" id="UP000239757"/>
    </source>
</evidence>
<evidence type="ECO:0000313" key="7">
    <source>
        <dbReference type="EMBL" id="PPR92389.1"/>
    </source>
</evidence>
<dbReference type="InterPro" id="IPR006043">
    <property type="entry name" value="NCS2"/>
</dbReference>
<evidence type="ECO:0000256" key="4">
    <source>
        <dbReference type="ARBA" id="ARBA00022989"/>
    </source>
</evidence>
<dbReference type="Proteomes" id="UP000239757">
    <property type="component" value="Unassembled WGS sequence"/>
</dbReference>
<dbReference type="GO" id="GO:0022857">
    <property type="term" value="F:transmembrane transporter activity"/>
    <property type="evidence" value="ECO:0007669"/>
    <property type="project" value="InterPro"/>
</dbReference>
<feature type="transmembrane region" description="Helical" evidence="6">
    <location>
        <begin position="32"/>
        <end position="52"/>
    </location>
</feature>
<feature type="transmembrane region" description="Helical" evidence="6">
    <location>
        <begin position="87"/>
        <end position="104"/>
    </location>
</feature>
<feature type="transmembrane region" description="Helical" evidence="6">
    <location>
        <begin position="359"/>
        <end position="378"/>
    </location>
</feature>
<feature type="transmembrane region" description="Helical" evidence="6">
    <location>
        <begin position="64"/>
        <end position="81"/>
    </location>
</feature>
<feature type="transmembrane region" description="Helical" evidence="6">
    <location>
        <begin position="151"/>
        <end position="170"/>
    </location>
</feature>
<feature type="transmembrane region" description="Helical" evidence="6">
    <location>
        <begin position="276"/>
        <end position="297"/>
    </location>
</feature>
<dbReference type="EMBL" id="KZ667086">
    <property type="protein sequence ID" value="PPR92389.1"/>
    <property type="molecule type" value="Genomic_DNA"/>
</dbReference>
<evidence type="ECO:0000256" key="2">
    <source>
        <dbReference type="ARBA" id="ARBA00008821"/>
    </source>
</evidence>
<proteinExistence type="inferred from homology"/>
<comment type="similarity">
    <text evidence="2">Belongs to the nucleobase:cation symporter-2 (NCS2) (TC 2.A.40) family.</text>
</comment>
<keyword evidence="3 6" id="KW-0812">Transmembrane</keyword>
<comment type="subcellular location">
    <subcellularLocation>
        <location evidence="1">Membrane</location>
        <topology evidence="1">Multi-pass membrane protein</topology>
    </subcellularLocation>
</comment>
<dbReference type="GO" id="GO:0016020">
    <property type="term" value="C:membrane"/>
    <property type="evidence" value="ECO:0007669"/>
    <property type="project" value="UniProtKB-SubCell"/>
</dbReference>
<sequence length="569" mass="61872">MASGGGNSGKSDDFQPFPVKDQLPAESILHGFQHYLVMLGTTVIVSSTIVPLMGGGNTEKAEVINTLLFVSGLNTLLQTFFGTRLPVVIGGSYVFIIPTVSIALSSRYSFLTDPNERFKESMRDVQGALIVASFFTMTIGFFGFWRVFARFFSPLAAAPLVILTGLGLYSHGFPQLARCVEVGLPALIALIFFSQYIPHLIKSNRAIFDRFAILFSIVVIWVYAEILTASGAYDNSVSKTQFSCRTDRSGLTSAASWIRVPYPLQWGRPSFHAGDAVSVIAASFVAIIESTGTFIAASRYASATPIPPSVHSRGVGWLGVAILLNGLFGTGTGSTASVENAGLLGLTRVGSRRVVQISALFMLFLSVFGKFGAILASIPLPIVAALYCVLFAYVASAGLGLLQFCNLNSFRTKFILGFSLFIGLSISQYFNEYLLVSGHGPVHTQSTWSTMSCKQYFHLRQLWQSWWLSSWIAPIVTGTARSGEIMAAIGGKSSGASMQIPGLKTSTPCLLILIGSSLLSRTPFLSWMKNINISDKNSDQFCNFLNILISIVFELWDNNWLSFMVKIYN</sequence>
<dbReference type="OrthoDB" id="1641903at2759"/>
<protein>
    <recommendedName>
        <fullName evidence="9">Nucleobase-ascorbate transporter 4</fullName>
    </recommendedName>
</protein>
<evidence type="ECO:0000256" key="6">
    <source>
        <dbReference type="SAM" id="Phobius"/>
    </source>
</evidence>
<feature type="transmembrane region" description="Helical" evidence="6">
    <location>
        <begin position="414"/>
        <end position="430"/>
    </location>
</feature>
<dbReference type="Pfam" id="PF00860">
    <property type="entry name" value="Xan_ur_permease"/>
    <property type="match status" value="1"/>
</dbReference>
<feature type="transmembrane region" description="Helical" evidence="6">
    <location>
        <begin position="213"/>
        <end position="233"/>
    </location>
</feature>